<organism evidence="3 4">
    <name type="scientific">Acaromyces ingoldii</name>
    <dbReference type="NCBI Taxonomy" id="215250"/>
    <lineage>
        <taxon>Eukaryota</taxon>
        <taxon>Fungi</taxon>
        <taxon>Dikarya</taxon>
        <taxon>Basidiomycota</taxon>
        <taxon>Ustilaginomycotina</taxon>
        <taxon>Exobasidiomycetes</taxon>
        <taxon>Exobasidiales</taxon>
        <taxon>Cryptobasidiaceae</taxon>
        <taxon>Acaromyces</taxon>
    </lineage>
</organism>
<accession>A0A316YWB6</accession>
<gene>
    <name evidence="3" type="ORF">FA10DRAFT_263779</name>
</gene>
<dbReference type="Proteomes" id="UP000245768">
    <property type="component" value="Unassembled WGS sequence"/>
</dbReference>
<feature type="region of interest" description="Disordered" evidence="1">
    <location>
        <begin position="617"/>
        <end position="641"/>
    </location>
</feature>
<feature type="compositionally biased region" description="Acidic residues" evidence="1">
    <location>
        <begin position="578"/>
        <end position="588"/>
    </location>
</feature>
<dbReference type="InterPro" id="IPR052301">
    <property type="entry name" value="SCF_F-box/WD-repeat"/>
</dbReference>
<evidence type="ECO:0000256" key="1">
    <source>
        <dbReference type="SAM" id="MobiDB-lite"/>
    </source>
</evidence>
<name>A0A316YWB6_9BASI</name>
<dbReference type="PROSITE" id="PS50181">
    <property type="entry name" value="FBOX"/>
    <property type="match status" value="1"/>
</dbReference>
<feature type="region of interest" description="Disordered" evidence="1">
    <location>
        <begin position="522"/>
        <end position="543"/>
    </location>
</feature>
<dbReference type="Gene3D" id="1.20.1280.50">
    <property type="match status" value="1"/>
</dbReference>
<feature type="compositionally biased region" description="Low complexity" evidence="1">
    <location>
        <begin position="694"/>
        <end position="708"/>
    </location>
</feature>
<feature type="domain" description="F-box" evidence="2">
    <location>
        <begin position="14"/>
        <end position="61"/>
    </location>
</feature>
<dbReference type="GO" id="GO:0031146">
    <property type="term" value="P:SCF-dependent proteasomal ubiquitin-dependent protein catabolic process"/>
    <property type="evidence" value="ECO:0007669"/>
    <property type="project" value="TreeGrafter"/>
</dbReference>
<dbReference type="InterPro" id="IPR001810">
    <property type="entry name" value="F-box_dom"/>
</dbReference>
<dbReference type="GeneID" id="37042283"/>
<proteinExistence type="predicted"/>
<evidence type="ECO:0000313" key="3">
    <source>
        <dbReference type="EMBL" id="PWN93074.1"/>
    </source>
</evidence>
<feature type="compositionally biased region" description="Basic and acidic residues" evidence="1">
    <location>
        <begin position="95"/>
        <end position="112"/>
    </location>
</feature>
<feature type="compositionally biased region" description="Basic and acidic residues" evidence="1">
    <location>
        <begin position="850"/>
        <end position="860"/>
    </location>
</feature>
<dbReference type="AlphaFoldDB" id="A0A316YWB6"/>
<sequence length="1096" mass="123340">MDAASTLPSTSSTSSRLVDLPSELLHRILIHLDPFDLSRLSQTCSALSSHINSSNHLWKQVFEAQWDAGSSLQSVEDPVLTEPLQRRRGGWKSMTTEETKKKGKGKEKEKARASSVDDATSEREARPRLFLTDEETFAQRHDFGFAEQVKRRAVARKTMLRARERPVEFISSYNQTLRTLLAIARSRKPFPWNHIGGGEWDDEEVGDGDNEIGANAKFLRSHLTSQRKEDVFRTYVYPRRDIRRLKEWQLQYQKERFGKGNNAESEKTVMGPCGSKAAVAGLRGGDHGEKRDRSSSGGSQGLDRKSSQSKGIKRQRISSKSLLDAEGNGMDDEDEEGKVVNRRRSTRLALKNYPSDLQHLLYEHRASGNGPNEGALLSKAARSSGAEGLRMGRLEDVETVDEQLAAELHVLHGTRPGRHIREESQGVLRSDEGREEDEESDFDEAYYRDPLDQADASLANMHEPPLGSYLGLHGDNQLRGAAREIVYDNARYGPETSYGPLRPWRERCLALDGRRFVDRRRERELEEEGQEQQEAAGNAATFENDGHSVEVALEAAPEDDPDQLLSTGDEGEEHVSGDNEDTSDEEDGGPQIDAHHVFNEVGMSAEELIAQLTNAGNSDYESDSEYQSDSNSDTSESDDSEAEFFFEIRETAIAVSQGLLSHIEAQRLKNAMIHHGFLMGSKGWRRPTMTNPKSSSSGSDSNVNSNNSKTERPVDVGDSDPLPWTSTRDVWRMEKRVDWVTVEAIMIVMYCNIRHAVLHHGWGTGFRLPKCDSEGRSLMGRDPMSKRVVMRDGIALDCQASLLRRWFEVLCPPCGWAHSRGSLSNVPQRPPSRQQEEEVKPTSSTSLGKENARSEHDNEKPFDWANVESTWIGTYAFLDWSRWASFNARDPISRGLHEESGATNMDPTKPRPVPITPPSLKREREAVGDCLQLRLELLPLKDQAKPFDEQDRLLEELERGDDEDARFPRLRFRGRTITFDGGPDPTPRGEVYGMCRPIYATADEDYYREREAGNASGYRAEGDTTRKPRSVVAVHWDLVHRYDGEESMVFERCTGRPARDTGSDLWHMGLVSPTRRHITLRSLDVLHGVRTALEGS</sequence>
<feature type="region of interest" description="Disordered" evidence="1">
    <location>
        <begin position="83"/>
        <end position="124"/>
    </location>
</feature>
<evidence type="ECO:0000313" key="4">
    <source>
        <dbReference type="Proteomes" id="UP000245768"/>
    </source>
</evidence>
<feature type="region of interest" description="Disordered" evidence="1">
    <location>
        <begin position="683"/>
        <end position="721"/>
    </location>
</feature>
<dbReference type="EMBL" id="KZ819634">
    <property type="protein sequence ID" value="PWN93074.1"/>
    <property type="molecule type" value="Genomic_DNA"/>
</dbReference>
<dbReference type="InterPro" id="IPR036047">
    <property type="entry name" value="F-box-like_dom_sf"/>
</dbReference>
<feature type="compositionally biased region" description="Polar residues" evidence="1">
    <location>
        <begin position="821"/>
        <end position="833"/>
    </location>
</feature>
<dbReference type="GO" id="GO:0019005">
    <property type="term" value="C:SCF ubiquitin ligase complex"/>
    <property type="evidence" value="ECO:0007669"/>
    <property type="project" value="TreeGrafter"/>
</dbReference>
<dbReference type="RefSeq" id="XP_025380272.1">
    <property type="nucleotide sequence ID" value="XM_025520367.1"/>
</dbReference>
<evidence type="ECO:0000259" key="2">
    <source>
        <dbReference type="PROSITE" id="PS50181"/>
    </source>
</evidence>
<feature type="region of interest" description="Disordered" evidence="1">
    <location>
        <begin position="821"/>
        <end position="860"/>
    </location>
</feature>
<feature type="region of interest" description="Disordered" evidence="1">
    <location>
        <begin position="557"/>
        <end position="592"/>
    </location>
</feature>
<dbReference type="PANTHER" id="PTHR14381:SF1">
    <property type="entry name" value="F-BOX_WD REPEAT-CONTAINING PROTEIN 4"/>
    <property type="match status" value="1"/>
</dbReference>
<dbReference type="Pfam" id="PF12937">
    <property type="entry name" value="F-box-like"/>
    <property type="match status" value="1"/>
</dbReference>
<keyword evidence="4" id="KW-1185">Reference proteome</keyword>
<dbReference type="OrthoDB" id="3226064at2759"/>
<dbReference type="PANTHER" id="PTHR14381">
    <property type="entry name" value="DACTYLIN"/>
    <property type="match status" value="1"/>
</dbReference>
<feature type="compositionally biased region" description="Basic and acidic residues" evidence="1">
    <location>
        <begin position="284"/>
        <end position="294"/>
    </location>
</feature>
<feature type="region of interest" description="Disordered" evidence="1">
    <location>
        <begin position="895"/>
        <end position="919"/>
    </location>
</feature>
<dbReference type="SMART" id="SM00256">
    <property type="entry name" value="FBOX"/>
    <property type="match status" value="1"/>
</dbReference>
<reference evidence="3 4" key="1">
    <citation type="journal article" date="2018" name="Mol. Biol. Evol.">
        <title>Broad Genomic Sampling Reveals a Smut Pathogenic Ancestry of the Fungal Clade Ustilaginomycotina.</title>
        <authorList>
            <person name="Kijpornyongpan T."/>
            <person name="Mondo S.J."/>
            <person name="Barry K."/>
            <person name="Sandor L."/>
            <person name="Lee J."/>
            <person name="Lipzen A."/>
            <person name="Pangilinan J."/>
            <person name="LaButti K."/>
            <person name="Hainaut M."/>
            <person name="Henrissat B."/>
            <person name="Grigoriev I.V."/>
            <person name="Spatafora J.W."/>
            <person name="Aime M.C."/>
        </authorList>
    </citation>
    <scope>NUCLEOTIDE SEQUENCE [LARGE SCALE GENOMIC DNA]</scope>
    <source>
        <strain evidence="3 4">MCA 4198</strain>
    </source>
</reference>
<dbReference type="SUPFAM" id="SSF81383">
    <property type="entry name" value="F-box domain"/>
    <property type="match status" value="1"/>
</dbReference>
<protein>
    <recommendedName>
        <fullName evidence="2">F-box domain-containing protein</fullName>
    </recommendedName>
</protein>
<dbReference type="InParanoid" id="A0A316YWB6"/>
<feature type="region of interest" description="Disordered" evidence="1">
    <location>
        <begin position="259"/>
        <end position="340"/>
    </location>
</feature>